<comment type="pathway">
    <text evidence="2">Protein modification; protein glycosylation.</text>
</comment>
<evidence type="ECO:0000256" key="4">
    <source>
        <dbReference type="ARBA" id="ARBA00022801"/>
    </source>
</evidence>
<dbReference type="PANTHER" id="PTHR11742">
    <property type="entry name" value="MANNOSYL-OLIGOSACCHARIDE ALPHA-1,2-MANNOSIDASE-RELATED"/>
    <property type="match status" value="1"/>
</dbReference>
<evidence type="ECO:0000256" key="1">
    <source>
        <dbReference type="ARBA" id="ARBA00001913"/>
    </source>
</evidence>
<comment type="cofactor">
    <cofactor evidence="1 7">
        <name>Ca(2+)</name>
        <dbReference type="ChEBI" id="CHEBI:29108"/>
    </cofactor>
</comment>
<evidence type="ECO:0000256" key="8">
    <source>
        <dbReference type="PIRSR" id="PIRSR601382-3"/>
    </source>
</evidence>
<proteinExistence type="inferred from homology"/>
<dbReference type="GO" id="GO:0016020">
    <property type="term" value="C:membrane"/>
    <property type="evidence" value="ECO:0007669"/>
    <property type="project" value="InterPro"/>
</dbReference>
<dbReference type="Pfam" id="PF01532">
    <property type="entry name" value="Glyco_hydro_47"/>
    <property type="match status" value="1"/>
</dbReference>
<evidence type="ECO:0000256" key="5">
    <source>
        <dbReference type="ARBA" id="ARBA00023157"/>
    </source>
</evidence>
<dbReference type="Proteomes" id="UP000289323">
    <property type="component" value="Unassembled WGS sequence"/>
</dbReference>
<dbReference type="PRINTS" id="PR00747">
    <property type="entry name" value="GLYHDRLASE47"/>
</dbReference>
<dbReference type="AlphaFoldDB" id="A0A3S4AIJ8"/>
<keyword evidence="4 9" id="KW-0378">Hydrolase</keyword>
<dbReference type="EC" id="3.2.1.-" evidence="9"/>
<feature type="transmembrane region" description="Helical" evidence="11">
    <location>
        <begin position="12"/>
        <end position="28"/>
    </location>
</feature>
<dbReference type="EMBL" id="OUUZ01000001">
    <property type="protein sequence ID" value="SPQ18103.1"/>
    <property type="molecule type" value="Genomic_DNA"/>
</dbReference>
<name>A0A3S4AIJ8_9PEZI</name>
<dbReference type="InterPro" id="IPR036026">
    <property type="entry name" value="Seven-hairpin_glycosidases"/>
</dbReference>
<feature type="active site" evidence="6">
    <location>
        <position position="315"/>
    </location>
</feature>
<feature type="disulfide bond" evidence="8">
    <location>
        <begin position="387"/>
        <end position="416"/>
    </location>
</feature>
<gene>
    <name evidence="12" type="ORF">TT172_LOCUS522</name>
</gene>
<keyword evidence="11" id="KW-0812">Transmembrane</keyword>
<sequence length="612" mass="67030">MLFARKTGPATLIPGVAILFAVYFLYLWRNGDRLAVATPRPAVDDWQPRGQAAFWRNVPVHYPPSSIRPLATGTPVRYPPIQATAFPAQPQDARRQAVKQVFAKCWRSYRELAWGADELTPVSGGRRDPFGGWAATLVDSLDTLWIMDMKAEFAEAVAAAEAINFTHSTLDQVNVFETNIRFLGGFLSAFDLSGDARLLRKAVEVGDMLYKAFDTTTRMPITRWDIRAAARGERQAAPASVLLAEIGSLSLEFTRLSMLTGDARWFDAAQRIADAMAAQQDSTALPGLWPLTADAAQTRPVFDAGSLFTLGAMADSAYEYLPKMAALLGGRLPGYQAMYEKAADAAARHNLFRPLTPTDADILVAGIVHVGEDGSTELEPQAQHLACFLGGMFALGGRLFGREKDMDVAQRLVDGCIWSYKALPHGVMPETFYLAPCPSPGGGCRWDEAAWKREVVRRAGKDKKETDDDDDDANNDDDPTGTAAADAIIAEERLPPGITAITDRRYVLRPEAAESVFVLYRATGRAELLEAAWAMFEAIDAATTTPLANSAVHDVTEAADADGKPQAADAMESFWMAETLKYFYLVFSEPGLVSLDEFVFNTEAHPFRRLVR</sequence>
<dbReference type="GO" id="GO:0036503">
    <property type="term" value="P:ERAD pathway"/>
    <property type="evidence" value="ECO:0007669"/>
    <property type="project" value="UniProtKB-ARBA"/>
</dbReference>
<dbReference type="InterPro" id="IPR012341">
    <property type="entry name" value="6hp_glycosidase-like_sf"/>
</dbReference>
<feature type="compositionally biased region" description="Acidic residues" evidence="10">
    <location>
        <begin position="467"/>
        <end position="479"/>
    </location>
</feature>
<reference evidence="12 13" key="1">
    <citation type="submission" date="2018-04" db="EMBL/GenBank/DDBJ databases">
        <authorList>
            <person name="Huttner S."/>
            <person name="Dainat J."/>
        </authorList>
    </citation>
    <scope>NUCLEOTIDE SEQUENCE [LARGE SCALE GENOMIC DNA]</scope>
</reference>
<protein>
    <recommendedName>
        <fullName evidence="9">alpha-1,2-Mannosidase</fullName>
        <ecNumber evidence="9">3.2.1.-</ecNumber>
    </recommendedName>
</protein>
<evidence type="ECO:0000313" key="13">
    <source>
        <dbReference type="Proteomes" id="UP000289323"/>
    </source>
</evidence>
<feature type="region of interest" description="Disordered" evidence="10">
    <location>
        <begin position="459"/>
        <end position="481"/>
    </location>
</feature>
<evidence type="ECO:0000313" key="12">
    <source>
        <dbReference type="EMBL" id="SPQ18103.1"/>
    </source>
</evidence>
<feature type="active site" description="Proton donor" evidence="6">
    <location>
        <position position="430"/>
    </location>
</feature>
<evidence type="ECO:0000256" key="11">
    <source>
        <dbReference type="SAM" id="Phobius"/>
    </source>
</evidence>
<dbReference type="InterPro" id="IPR001382">
    <property type="entry name" value="Glyco_hydro_47"/>
</dbReference>
<dbReference type="SUPFAM" id="SSF48225">
    <property type="entry name" value="Seven-hairpin glycosidases"/>
    <property type="match status" value="1"/>
</dbReference>
<evidence type="ECO:0000256" key="9">
    <source>
        <dbReference type="RuleBase" id="RU361193"/>
    </source>
</evidence>
<evidence type="ECO:0000256" key="6">
    <source>
        <dbReference type="PIRSR" id="PIRSR601382-1"/>
    </source>
</evidence>
<dbReference type="GO" id="GO:0005783">
    <property type="term" value="C:endoplasmic reticulum"/>
    <property type="evidence" value="ECO:0007669"/>
    <property type="project" value="TreeGrafter"/>
</dbReference>
<evidence type="ECO:0000256" key="7">
    <source>
        <dbReference type="PIRSR" id="PIRSR601382-2"/>
    </source>
</evidence>
<dbReference type="GO" id="GO:0004571">
    <property type="term" value="F:mannosyl-oligosaccharide 1,2-alpha-mannosidase activity"/>
    <property type="evidence" value="ECO:0007669"/>
    <property type="project" value="InterPro"/>
</dbReference>
<keyword evidence="11" id="KW-1133">Transmembrane helix</keyword>
<keyword evidence="7" id="KW-0479">Metal-binding</keyword>
<keyword evidence="7" id="KW-0106">Calcium</keyword>
<dbReference type="GO" id="GO:0005509">
    <property type="term" value="F:calcium ion binding"/>
    <property type="evidence" value="ECO:0007669"/>
    <property type="project" value="InterPro"/>
</dbReference>
<dbReference type="PANTHER" id="PTHR11742:SF89">
    <property type="entry name" value="ALPHA-1,2-MANNOSIDASE"/>
    <property type="match status" value="1"/>
</dbReference>
<feature type="binding site" evidence="7">
    <location>
        <position position="602"/>
    </location>
    <ligand>
        <name>Ca(2+)</name>
        <dbReference type="ChEBI" id="CHEBI:29108"/>
    </ligand>
</feature>
<organism evidence="12 13">
    <name type="scientific">Thermothielavioides terrestris</name>
    <dbReference type="NCBI Taxonomy" id="2587410"/>
    <lineage>
        <taxon>Eukaryota</taxon>
        <taxon>Fungi</taxon>
        <taxon>Dikarya</taxon>
        <taxon>Ascomycota</taxon>
        <taxon>Pezizomycotina</taxon>
        <taxon>Sordariomycetes</taxon>
        <taxon>Sordariomycetidae</taxon>
        <taxon>Sordariales</taxon>
        <taxon>Chaetomiaceae</taxon>
        <taxon>Thermothielavioides</taxon>
    </lineage>
</organism>
<keyword evidence="5 8" id="KW-1015">Disulfide bond</keyword>
<dbReference type="Gene3D" id="1.50.10.10">
    <property type="match status" value="1"/>
</dbReference>
<keyword evidence="9" id="KW-0326">Glycosidase</keyword>
<comment type="similarity">
    <text evidence="3 9">Belongs to the glycosyl hydrolase 47 family.</text>
</comment>
<feature type="active site" description="Proton donor" evidence="6">
    <location>
        <position position="177"/>
    </location>
</feature>
<evidence type="ECO:0000256" key="2">
    <source>
        <dbReference type="ARBA" id="ARBA00004922"/>
    </source>
</evidence>
<evidence type="ECO:0000256" key="10">
    <source>
        <dbReference type="SAM" id="MobiDB-lite"/>
    </source>
</evidence>
<evidence type="ECO:0000256" key="3">
    <source>
        <dbReference type="ARBA" id="ARBA00007658"/>
    </source>
</evidence>
<keyword evidence="11" id="KW-0472">Membrane</keyword>
<feature type="active site" evidence="6">
    <location>
        <position position="511"/>
    </location>
</feature>
<dbReference type="UniPathway" id="UPA00378"/>
<accession>A0A3S4AIJ8</accession>
<dbReference type="InterPro" id="IPR050749">
    <property type="entry name" value="Glycosyl_Hydrolase_47"/>
</dbReference>
<dbReference type="FunFam" id="1.50.10.10:FF:000037">
    <property type="entry name" value="alpha-1,2-Mannosidase"/>
    <property type="match status" value="1"/>
</dbReference>
<dbReference type="GO" id="GO:0005975">
    <property type="term" value="P:carbohydrate metabolic process"/>
    <property type="evidence" value="ECO:0007669"/>
    <property type="project" value="InterPro"/>
</dbReference>